<evidence type="ECO:0000313" key="3">
    <source>
        <dbReference type="Proteomes" id="UP000292958"/>
    </source>
</evidence>
<proteinExistence type="predicted"/>
<dbReference type="InterPro" id="IPR010287">
    <property type="entry name" value="DUF892_YciF-like"/>
</dbReference>
<evidence type="ECO:0000313" key="2">
    <source>
        <dbReference type="EMBL" id="RZU41685.1"/>
    </source>
</evidence>
<feature type="compositionally biased region" description="Acidic residues" evidence="1">
    <location>
        <begin position="157"/>
        <end position="166"/>
    </location>
</feature>
<feature type="compositionally biased region" description="Basic residues" evidence="1">
    <location>
        <begin position="170"/>
        <end position="185"/>
    </location>
</feature>
<dbReference type="InterPro" id="IPR047114">
    <property type="entry name" value="YciF"/>
</dbReference>
<dbReference type="Gene3D" id="1.20.1260.10">
    <property type="match status" value="1"/>
</dbReference>
<dbReference type="AlphaFoldDB" id="A0A4Q7YX67"/>
<organism evidence="2 3">
    <name type="scientific">Edaphobacter modestus</name>
    <dbReference type="NCBI Taxonomy" id="388466"/>
    <lineage>
        <taxon>Bacteria</taxon>
        <taxon>Pseudomonadati</taxon>
        <taxon>Acidobacteriota</taxon>
        <taxon>Terriglobia</taxon>
        <taxon>Terriglobales</taxon>
        <taxon>Acidobacteriaceae</taxon>
        <taxon>Edaphobacter</taxon>
    </lineage>
</organism>
<dbReference type="OrthoDB" id="9795056at2"/>
<accession>A0A4Q7YX67</accession>
<dbReference type="EMBL" id="SHKW01000001">
    <property type="protein sequence ID" value="RZU41685.1"/>
    <property type="molecule type" value="Genomic_DNA"/>
</dbReference>
<gene>
    <name evidence="2" type="ORF">BDD14_3212</name>
</gene>
<dbReference type="InterPro" id="IPR009078">
    <property type="entry name" value="Ferritin-like_SF"/>
</dbReference>
<dbReference type="PANTHER" id="PTHR30565">
    <property type="entry name" value="PROTEIN YCIF"/>
    <property type="match status" value="1"/>
</dbReference>
<dbReference type="Proteomes" id="UP000292958">
    <property type="component" value="Unassembled WGS sequence"/>
</dbReference>
<evidence type="ECO:0000256" key="1">
    <source>
        <dbReference type="SAM" id="MobiDB-lite"/>
    </source>
</evidence>
<name>A0A4Q7YX67_9BACT</name>
<dbReference type="SUPFAM" id="SSF47240">
    <property type="entry name" value="Ferritin-like"/>
    <property type="match status" value="1"/>
</dbReference>
<keyword evidence="3" id="KW-1185">Reference proteome</keyword>
<feature type="region of interest" description="Disordered" evidence="1">
    <location>
        <begin position="139"/>
        <end position="185"/>
    </location>
</feature>
<comment type="caution">
    <text evidence="2">The sequence shown here is derived from an EMBL/GenBank/DDBJ whole genome shotgun (WGS) entry which is preliminary data.</text>
</comment>
<dbReference type="Pfam" id="PF05974">
    <property type="entry name" value="DUF892"/>
    <property type="match status" value="1"/>
</dbReference>
<dbReference type="InterPro" id="IPR012347">
    <property type="entry name" value="Ferritin-like"/>
</dbReference>
<reference evidence="2 3" key="1">
    <citation type="submission" date="2019-02" db="EMBL/GenBank/DDBJ databases">
        <title>Genomic Encyclopedia of Archaeal and Bacterial Type Strains, Phase II (KMG-II): from individual species to whole genera.</title>
        <authorList>
            <person name="Goeker M."/>
        </authorList>
    </citation>
    <scope>NUCLEOTIDE SEQUENCE [LARGE SCALE GENOMIC DNA]</scope>
    <source>
        <strain evidence="2 3">DSM 18101</strain>
    </source>
</reference>
<dbReference type="RefSeq" id="WP_130419560.1">
    <property type="nucleotide sequence ID" value="NZ_SHKW01000001.1"/>
</dbReference>
<sequence length="185" mass="20331">MSLESVLVEELKDLYSAESQLVKALPKMAKGASNPELKNLFTEHLEETKGQVDRLKQIFEQLGKRPAGKLCKGMEGLVEEGKEQLESDEEGATKDVCIAGAALRVEHYEIAGYTAAIAIARTLGQDEIVELLTETLNEEEEAGRKVLEQSQPLIEEASSEGEEEEEAPARRAKANGKHPTKRASR</sequence>
<dbReference type="PANTHER" id="PTHR30565:SF9">
    <property type="entry name" value="PROTEIN YCIF"/>
    <property type="match status" value="1"/>
</dbReference>
<protein>
    <submittedName>
        <fullName evidence="2">Ferritin-like metal-binding protein YciE</fullName>
    </submittedName>
</protein>
<dbReference type="CDD" id="cd07909">
    <property type="entry name" value="YciF"/>
    <property type="match status" value="1"/>
</dbReference>